<reference evidence="2 3" key="1">
    <citation type="journal article" date="2012" name="Stand. Genomic Sci.">
        <title>Complete genome sequence of Pyrobaculum oguniense.</title>
        <authorList>
            <person name="Bernick D.L."/>
            <person name="Karplus K."/>
            <person name="Lui L.M."/>
            <person name="Coker J.K."/>
            <person name="Murphy J.N."/>
            <person name="Chan P.P."/>
            <person name="Cozen A.E."/>
            <person name="Lowe T.M."/>
        </authorList>
    </citation>
    <scope>NUCLEOTIDE SEQUENCE [LARGE SCALE GENOMIC DNA]</scope>
    <source>
        <strain evidence="2 3">TE7</strain>
    </source>
</reference>
<evidence type="ECO:0000256" key="1">
    <source>
        <dbReference type="SAM" id="Phobius"/>
    </source>
</evidence>
<dbReference type="Proteomes" id="UP000009062">
    <property type="component" value="Chromosome"/>
</dbReference>
<dbReference type="KEGG" id="pog:Pogu_1136"/>
<keyword evidence="1" id="KW-1133">Transmembrane helix</keyword>
<keyword evidence="1" id="KW-0812">Transmembrane</keyword>
<evidence type="ECO:0000313" key="2">
    <source>
        <dbReference type="EMBL" id="AFA39163.1"/>
    </source>
</evidence>
<organism evidence="2 3">
    <name type="scientific">Pyrobaculum oguniense (strain DSM 13380 / JCM 10595 / TE7)</name>
    <dbReference type="NCBI Taxonomy" id="698757"/>
    <lineage>
        <taxon>Archaea</taxon>
        <taxon>Thermoproteota</taxon>
        <taxon>Thermoprotei</taxon>
        <taxon>Thermoproteales</taxon>
        <taxon>Thermoproteaceae</taxon>
        <taxon>Pyrobaculum</taxon>
    </lineage>
</organism>
<dbReference type="AlphaFoldDB" id="H6QA41"/>
<dbReference type="EMBL" id="CP003316">
    <property type="protein sequence ID" value="AFA39163.1"/>
    <property type="molecule type" value="Genomic_DNA"/>
</dbReference>
<dbReference type="STRING" id="698757.Pogu_1136"/>
<dbReference type="HOGENOM" id="CLU_1521932_0_0_2"/>
<dbReference type="eggNOG" id="arCOG12862">
    <property type="taxonomic scope" value="Archaea"/>
</dbReference>
<gene>
    <name evidence="2" type="ordered locus">Pogu_1136</name>
</gene>
<feature type="transmembrane region" description="Helical" evidence="1">
    <location>
        <begin position="112"/>
        <end position="130"/>
    </location>
</feature>
<name>H6QA41_PYROT</name>
<proteinExistence type="predicted"/>
<sequence length="176" mass="19246">MSEVEEIRRTVAAFEQLHQIPAKALISALFLATYAFIGPEHGLDAAFNIFLPTSVVVAMLGAYFSTRRFSQAATSVFLIILLSAAFVATSTWPNVKAVYAAYTSYVPKGASYLGLAIVAAVAAPFFTWLAEYARTARAKILPVACPEEVLAAQPSPLAIPIEARHPQRGRRERRYR</sequence>
<feature type="transmembrane region" description="Helical" evidence="1">
    <location>
        <begin position="20"/>
        <end position="39"/>
    </location>
</feature>
<accession>H6QA41</accession>
<protein>
    <submittedName>
        <fullName evidence="2">Uncharacterized protein</fullName>
    </submittedName>
</protein>
<feature type="transmembrane region" description="Helical" evidence="1">
    <location>
        <begin position="72"/>
        <end position="92"/>
    </location>
</feature>
<evidence type="ECO:0000313" key="3">
    <source>
        <dbReference type="Proteomes" id="UP000009062"/>
    </source>
</evidence>
<keyword evidence="3" id="KW-1185">Reference proteome</keyword>
<keyword evidence="1" id="KW-0472">Membrane</keyword>
<feature type="transmembrane region" description="Helical" evidence="1">
    <location>
        <begin position="45"/>
        <end position="65"/>
    </location>
</feature>